<dbReference type="Gene3D" id="2.30.30.90">
    <property type="match status" value="1"/>
</dbReference>
<dbReference type="SMART" id="SM00899">
    <property type="entry name" value="FeoA"/>
    <property type="match status" value="1"/>
</dbReference>
<sequence length="83" mass="8929">MIKTLDQMKPGENGIVEKVTGEGAVKRRIVDMGLVGGTRLSVLKYAPLGDPIEIKVKNFNLALRKTEAALIQVQTDEASTGCC</sequence>
<reference evidence="3" key="1">
    <citation type="submission" date="2019-08" db="EMBL/GenBank/DDBJ databases">
        <authorList>
            <person name="Kucharzyk K."/>
            <person name="Murdoch R.W."/>
            <person name="Higgins S."/>
            <person name="Loffler F."/>
        </authorList>
    </citation>
    <scope>NUCLEOTIDE SEQUENCE</scope>
</reference>
<name>A0A644TFS8_9ZZZZ</name>
<dbReference type="GO" id="GO:0046914">
    <property type="term" value="F:transition metal ion binding"/>
    <property type="evidence" value="ECO:0007669"/>
    <property type="project" value="InterPro"/>
</dbReference>
<keyword evidence="1" id="KW-0408">Iron</keyword>
<dbReference type="PANTHER" id="PTHR42954:SF2">
    <property type="entry name" value="FE(2+) TRANSPORT PROTEIN A"/>
    <property type="match status" value="1"/>
</dbReference>
<dbReference type="InterPro" id="IPR008988">
    <property type="entry name" value="Transcriptional_repressor_C"/>
</dbReference>
<dbReference type="InterPro" id="IPR007167">
    <property type="entry name" value="Fe-transptr_FeoA-like"/>
</dbReference>
<organism evidence="3">
    <name type="scientific">bioreactor metagenome</name>
    <dbReference type="NCBI Taxonomy" id="1076179"/>
    <lineage>
        <taxon>unclassified sequences</taxon>
        <taxon>metagenomes</taxon>
        <taxon>ecological metagenomes</taxon>
    </lineage>
</organism>
<evidence type="ECO:0000256" key="1">
    <source>
        <dbReference type="ARBA" id="ARBA00023004"/>
    </source>
</evidence>
<dbReference type="SUPFAM" id="SSF50037">
    <property type="entry name" value="C-terminal domain of transcriptional repressors"/>
    <property type="match status" value="1"/>
</dbReference>
<dbReference type="AlphaFoldDB" id="A0A644TFS8"/>
<feature type="domain" description="Ferrous iron transporter FeoA-like" evidence="2">
    <location>
        <begin position="3"/>
        <end position="75"/>
    </location>
</feature>
<evidence type="ECO:0000313" key="3">
    <source>
        <dbReference type="EMBL" id="MPL65825.1"/>
    </source>
</evidence>
<dbReference type="InterPro" id="IPR052713">
    <property type="entry name" value="FeoA"/>
</dbReference>
<dbReference type="Pfam" id="PF04023">
    <property type="entry name" value="FeoA"/>
    <property type="match status" value="1"/>
</dbReference>
<dbReference type="PANTHER" id="PTHR42954">
    <property type="entry name" value="FE(2+) TRANSPORT PROTEIN A"/>
    <property type="match status" value="1"/>
</dbReference>
<accession>A0A644TFS8</accession>
<dbReference type="InterPro" id="IPR038157">
    <property type="entry name" value="FeoA_core_dom"/>
</dbReference>
<comment type="caution">
    <text evidence="3">The sequence shown here is derived from an EMBL/GenBank/DDBJ whole genome shotgun (WGS) entry which is preliminary data.</text>
</comment>
<proteinExistence type="predicted"/>
<protein>
    <recommendedName>
        <fullName evidence="2">Ferrous iron transporter FeoA-like domain-containing protein</fullName>
    </recommendedName>
</protein>
<evidence type="ECO:0000259" key="2">
    <source>
        <dbReference type="SMART" id="SM00899"/>
    </source>
</evidence>
<gene>
    <name evidence="3" type="ORF">SDC9_11489</name>
</gene>
<dbReference type="EMBL" id="VSSQ01000029">
    <property type="protein sequence ID" value="MPL65825.1"/>
    <property type="molecule type" value="Genomic_DNA"/>
</dbReference>